<dbReference type="Gene3D" id="1.10.287.950">
    <property type="entry name" value="Methyl-accepting chemotaxis protein"/>
    <property type="match status" value="1"/>
</dbReference>
<proteinExistence type="inferred from homology"/>
<feature type="coiled-coil region" evidence="3">
    <location>
        <begin position="255"/>
        <end position="286"/>
    </location>
</feature>
<keyword evidence="1" id="KW-0145">Chemotaxis</keyword>
<dbReference type="InterPro" id="IPR051310">
    <property type="entry name" value="MCP_chemotaxis"/>
</dbReference>
<dbReference type="Gene3D" id="6.10.340.10">
    <property type="match status" value="1"/>
</dbReference>
<dbReference type="InterPro" id="IPR007891">
    <property type="entry name" value="CHASE3"/>
</dbReference>
<keyword evidence="4" id="KW-1133">Transmembrane helix</keyword>
<feature type="domain" description="HAMP" evidence="5">
    <location>
        <begin position="298"/>
        <end position="344"/>
    </location>
</feature>
<keyword evidence="4" id="KW-0812">Transmembrane</keyword>
<dbReference type="PROSITE" id="PS50885">
    <property type="entry name" value="HAMP"/>
    <property type="match status" value="2"/>
</dbReference>
<keyword evidence="3" id="KW-0175">Coiled coil</keyword>
<protein>
    <submittedName>
        <fullName evidence="6">HAMP domain-containing protein</fullName>
    </submittedName>
</protein>
<evidence type="ECO:0000313" key="6">
    <source>
        <dbReference type="EMBL" id="MFD2238507.1"/>
    </source>
</evidence>
<accession>A0ABW5CP77</accession>
<keyword evidence="4" id="KW-0472">Membrane</keyword>
<dbReference type="InterPro" id="IPR003660">
    <property type="entry name" value="HAMP_dom"/>
</dbReference>
<feature type="transmembrane region" description="Helical" evidence="4">
    <location>
        <begin position="189"/>
        <end position="209"/>
    </location>
</feature>
<gene>
    <name evidence="6" type="ORF">ACFSKQ_13715</name>
</gene>
<dbReference type="Pfam" id="PF05227">
    <property type="entry name" value="CHASE3"/>
    <property type="match status" value="1"/>
</dbReference>
<evidence type="ECO:0000256" key="4">
    <source>
        <dbReference type="SAM" id="Phobius"/>
    </source>
</evidence>
<dbReference type="CDD" id="cd06225">
    <property type="entry name" value="HAMP"/>
    <property type="match status" value="1"/>
</dbReference>
<comment type="similarity">
    <text evidence="2">Belongs to the methyl-accepting chemotaxis (MCP) protein family.</text>
</comment>
<keyword evidence="7" id="KW-1185">Reference proteome</keyword>
<evidence type="ECO:0000256" key="1">
    <source>
        <dbReference type="ARBA" id="ARBA00022500"/>
    </source>
</evidence>
<name>A0ABW5CP77_9HYPH</name>
<dbReference type="PANTHER" id="PTHR43531">
    <property type="entry name" value="PROTEIN ICFG"/>
    <property type="match status" value="1"/>
</dbReference>
<dbReference type="SMART" id="SM00304">
    <property type="entry name" value="HAMP"/>
    <property type="match status" value="2"/>
</dbReference>
<dbReference type="SUPFAM" id="SSF158472">
    <property type="entry name" value="HAMP domain-like"/>
    <property type="match status" value="1"/>
</dbReference>
<feature type="non-terminal residue" evidence="6">
    <location>
        <position position="390"/>
    </location>
</feature>
<feature type="domain" description="HAMP" evidence="5">
    <location>
        <begin position="211"/>
        <end position="264"/>
    </location>
</feature>
<dbReference type="EMBL" id="JBHUIJ010000018">
    <property type="protein sequence ID" value="MFD2238507.1"/>
    <property type="molecule type" value="Genomic_DNA"/>
</dbReference>
<evidence type="ECO:0000256" key="2">
    <source>
        <dbReference type="ARBA" id="ARBA00029447"/>
    </source>
</evidence>
<evidence type="ECO:0000259" key="5">
    <source>
        <dbReference type="PROSITE" id="PS50885"/>
    </source>
</evidence>
<dbReference type="PANTHER" id="PTHR43531:SF11">
    <property type="entry name" value="METHYL-ACCEPTING CHEMOTAXIS PROTEIN 3"/>
    <property type="match status" value="1"/>
</dbReference>
<organism evidence="6 7">
    <name type="scientific">Aureimonas populi</name>
    <dbReference type="NCBI Taxonomy" id="1701758"/>
    <lineage>
        <taxon>Bacteria</taxon>
        <taxon>Pseudomonadati</taxon>
        <taxon>Pseudomonadota</taxon>
        <taxon>Alphaproteobacteria</taxon>
        <taxon>Hyphomicrobiales</taxon>
        <taxon>Aurantimonadaceae</taxon>
        <taxon>Aureimonas</taxon>
    </lineage>
</organism>
<dbReference type="Pfam" id="PF00672">
    <property type="entry name" value="HAMP"/>
    <property type="match status" value="1"/>
</dbReference>
<feature type="transmembrane region" description="Helical" evidence="4">
    <location>
        <begin position="12"/>
        <end position="31"/>
    </location>
</feature>
<dbReference type="RefSeq" id="WP_377946523.1">
    <property type="nucleotide sequence ID" value="NZ_JBHUIJ010000018.1"/>
</dbReference>
<reference evidence="7" key="1">
    <citation type="journal article" date="2019" name="Int. J. Syst. Evol. Microbiol.">
        <title>The Global Catalogue of Microorganisms (GCM) 10K type strain sequencing project: providing services to taxonomists for standard genome sequencing and annotation.</title>
        <authorList>
            <consortium name="The Broad Institute Genomics Platform"/>
            <consortium name="The Broad Institute Genome Sequencing Center for Infectious Disease"/>
            <person name="Wu L."/>
            <person name="Ma J."/>
        </authorList>
    </citation>
    <scope>NUCLEOTIDE SEQUENCE [LARGE SCALE GENOMIC DNA]</scope>
    <source>
        <strain evidence="7">ZS-35-S2</strain>
    </source>
</reference>
<comment type="caution">
    <text evidence="6">The sequence shown here is derived from an EMBL/GenBank/DDBJ whole genome shotgun (WGS) entry which is preliminary data.</text>
</comment>
<sequence>MSIADIRLSRKIGAAFAILVIGAAAMGGVVYTKLQHMEQTRIDNHASNLTVQRALNARVYLSRQENALRGLLLTQTSSREEVVAGHYRSFMDNLDRIAELQAGDAEALKAVEAARASVREWRDQIAQPAIELARDPQTLNGAVELIFSPAADTLVEPAEEAIEGLIRTNLAQSELYAQFQEQASRVSQITLFAGIGSLLAVAIALGWLLSRGIALPVARLRDVMLALAGGDNAVNVPFTGRKDEIGQMAGSVLTFKEAANERVRLADEARAARDAQERERERIAALEAGSAEALRLFVSDIEGGFERLAAGDLTVRLEKPVAPEYEAIRARFNESVRSLEDALGSVVGSIGTLRTGLSEINVASNDLAQRTEQQAASLEETVAALAEVTR</sequence>
<evidence type="ECO:0000256" key="3">
    <source>
        <dbReference type="SAM" id="Coils"/>
    </source>
</evidence>
<evidence type="ECO:0000313" key="7">
    <source>
        <dbReference type="Proteomes" id="UP001597371"/>
    </source>
</evidence>
<dbReference type="Proteomes" id="UP001597371">
    <property type="component" value="Unassembled WGS sequence"/>
</dbReference>